<dbReference type="AlphaFoldDB" id="A0ABD5EI58"/>
<proteinExistence type="predicted"/>
<feature type="transmembrane region" description="Helical" evidence="8">
    <location>
        <begin position="89"/>
        <end position="110"/>
    </location>
</feature>
<feature type="transmembrane region" description="Helical" evidence="8">
    <location>
        <begin position="152"/>
        <end position="174"/>
    </location>
</feature>
<dbReference type="CDD" id="cd17321">
    <property type="entry name" value="MFS_MMR_MDR_like"/>
    <property type="match status" value="1"/>
</dbReference>
<feature type="domain" description="Major facilitator superfamily (MFS) profile" evidence="9">
    <location>
        <begin position="1"/>
        <end position="489"/>
    </location>
</feature>
<feature type="transmembrane region" description="Helical" evidence="8">
    <location>
        <begin position="64"/>
        <end position="83"/>
    </location>
</feature>
<evidence type="ECO:0000256" key="7">
    <source>
        <dbReference type="SAM" id="MobiDB-lite"/>
    </source>
</evidence>
<dbReference type="PRINTS" id="PR01036">
    <property type="entry name" value="TCRTETB"/>
</dbReference>
<evidence type="ECO:0000313" key="11">
    <source>
        <dbReference type="Proteomes" id="UP001183535"/>
    </source>
</evidence>
<keyword evidence="3 8" id="KW-0812">Transmembrane</keyword>
<comment type="caution">
    <text evidence="10">The sequence shown here is derived from an EMBL/GenBank/DDBJ whole genome shotgun (WGS) entry which is preliminary data.</text>
</comment>
<evidence type="ECO:0000259" key="9">
    <source>
        <dbReference type="PROSITE" id="PS50850"/>
    </source>
</evidence>
<dbReference type="GO" id="GO:0046677">
    <property type="term" value="P:response to antibiotic"/>
    <property type="evidence" value="ECO:0007669"/>
    <property type="project" value="UniProtKB-KW"/>
</dbReference>
<sequence>MACVGVFVAYLPVTTVSVSLPAVQRALNASTAQLSWVSDAFVLPMAALILTAGVFGDVHGRKKVYQAGLALSGLGALVALSAHSVQVLWIGQALAGIGSAALLPTTLALISHAVPDPRERAAFIGLWATALSAALALGPVLAGLVLEHASWRWIYLPTVPASLLAMAFAARLLTDSRAPGGRRLDWPGQITAALAITALVYGIIEGGAGSFSDALVVTALTVAAVSAAAFVLAERRSDAPMLDLTLFRSPAFTATTLIAMISFLGMIGFFFALSLYFGLVQRLSTLDAAWRLLIVAAVPLLLGAPVGRLTHRVSPRLLIPGGLLAVTAALLTLTGIDATTSYAALSWRLALLGLGMALVITPMTATAVGAVPFRQAGMAAAGNNAFRQVGAALGPAVLGALLSTRAVGALPGHLTDAGLAAPVVRRVTAVAQDGGIGAVGAVDLGADTPRMLAALSASFLDGLHLCLLVAAALTLLAAAVGAVLLRAPRATAAGQDTGPGRTTGPRSADDGTPAPARV</sequence>
<keyword evidence="11" id="KW-1185">Reference proteome</keyword>
<dbReference type="PANTHER" id="PTHR42718:SF9">
    <property type="entry name" value="MAJOR FACILITATOR SUPERFAMILY MULTIDRUG TRANSPORTER MFSC"/>
    <property type="match status" value="1"/>
</dbReference>
<protein>
    <submittedName>
        <fullName evidence="10">MFS transporter</fullName>
    </submittedName>
</protein>
<feature type="transmembrane region" description="Helical" evidence="8">
    <location>
        <begin position="317"/>
        <end position="336"/>
    </location>
</feature>
<dbReference type="Gene3D" id="1.20.1250.20">
    <property type="entry name" value="MFS general substrate transporter like domains"/>
    <property type="match status" value="1"/>
</dbReference>
<accession>A0ABD5EI58</accession>
<dbReference type="GO" id="GO:0005886">
    <property type="term" value="C:plasma membrane"/>
    <property type="evidence" value="ECO:0007669"/>
    <property type="project" value="UniProtKB-SubCell"/>
</dbReference>
<keyword evidence="4 8" id="KW-1133">Transmembrane helix</keyword>
<evidence type="ECO:0000256" key="8">
    <source>
        <dbReference type="SAM" id="Phobius"/>
    </source>
</evidence>
<feature type="transmembrane region" description="Helical" evidence="8">
    <location>
        <begin position="35"/>
        <end position="55"/>
    </location>
</feature>
<evidence type="ECO:0000256" key="5">
    <source>
        <dbReference type="ARBA" id="ARBA00023136"/>
    </source>
</evidence>
<feature type="transmembrane region" description="Helical" evidence="8">
    <location>
        <begin position="122"/>
        <end position="146"/>
    </location>
</feature>
<keyword evidence="5 8" id="KW-0472">Membrane</keyword>
<reference evidence="11" key="1">
    <citation type="submission" date="2023-07" db="EMBL/GenBank/DDBJ databases">
        <title>30 novel species of actinomycetes from the DSMZ collection.</title>
        <authorList>
            <person name="Nouioui I."/>
        </authorList>
    </citation>
    <scope>NUCLEOTIDE SEQUENCE [LARGE SCALE GENOMIC DNA]</scope>
    <source>
        <strain evidence="11">DSM 41981</strain>
    </source>
</reference>
<dbReference type="InterPro" id="IPR011701">
    <property type="entry name" value="MFS"/>
</dbReference>
<comment type="subcellular location">
    <subcellularLocation>
        <location evidence="1">Cell membrane</location>
        <topology evidence="1">Multi-pass membrane protein</topology>
    </subcellularLocation>
</comment>
<evidence type="ECO:0000256" key="2">
    <source>
        <dbReference type="ARBA" id="ARBA00022448"/>
    </source>
</evidence>
<dbReference type="InterPro" id="IPR020846">
    <property type="entry name" value="MFS_dom"/>
</dbReference>
<keyword evidence="2" id="KW-0813">Transport</keyword>
<evidence type="ECO:0000256" key="4">
    <source>
        <dbReference type="ARBA" id="ARBA00022989"/>
    </source>
</evidence>
<feature type="transmembrane region" description="Helical" evidence="8">
    <location>
        <begin position="348"/>
        <end position="373"/>
    </location>
</feature>
<gene>
    <name evidence="10" type="ORF">RM877_04675</name>
</gene>
<dbReference type="SUPFAM" id="SSF103473">
    <property type="entry name" value="MFS general substrate transporter"/>
    <property type="match status" value="1"/>
</dbReference>
<feature type="region of interest" description="Disordered" evidence="7">
    <location>
        <begin position="492"/>
        <end position="518"/>
    </location>
</feature>
<dbReference type="EMBL" id="JAVRES010000001">
    <property type="protein sequence ID" value="MDT0433968.1"/>
    <property type="molecule type" value="Genomic_DNA"/>
</dbReference>
<feature type="transmembrane region" description="Helical" evidence="8">
    <location>
        <begin position="210"/>
        <end position="233"/>
    </location>
</feature>
<dbReference type="PROSITE" id="PS50850">
    <property type="entry name" value="MFS"/>
    <property type="match status" value="1"/>
</dbReference>
<dbReference type="Pfam" id="PF07690">
    <property type="entry name" value="MFS_1"/>
    <property type="match status" value="1"/>
</dbReference>
<dbReference type="Gene3D" id="1.20.1720.10">
    <property type="entry name" value="Multidrug resistance protein D"/>
    <property type="match status" value="1"/>
</dbReference>
<evidence type="ECO:0000313" key="10">
    <source>
        <dbReference type="EMBL" id="MDT0433968.1"/>
    </source>
</evidence>
<dbReference type="InterPro" id="IPR036259">
    <property type="entry name" value="MFS_trans_sf"/>
</dbReference>
<evidence type="ECO:0000256" key="3">
    <source>
        <dbReference type="ARBA" id="ARBA00022692"/>
    </source>
</evidence>
<organism evidence="10 11">
    <name type="scientific">Streptomyces doudnae</name>
    <dbReference type="NCBI Taxonomy" id="3075536"/>
    <lineage>
        <taxon>Bacteria</taxon>
        <taxon>Bacillati</taxon>
        <taxon>Actinomycetota</taxon>
        <taxon>Actinomycetes</taxon>
        <taxon>Kitasatosporales</taxon>
        <taxon>Streptomycetaceae</taxon>
        <taxon>Streptomyces</taxon>
    </lineage>
</organism>
<feature type="transmembrane region" description="Helical" evidence="8">
    <location>
        <begin position="186"/>
        <end position="204"/>
    </location>
</feature>
<dbReference type="PANTHER" id="PTHR42718">
    <property type="entry name" value="MAJOR FACILITATOR SUPERFAMILY MULTIDRUG TRANSPORTER MFSC"/>
    <property type="match status" value="1"/>
</dbReference>
<evidence type="ECO:0000256" key="1">
    <source>
        <dbReference type="ARBA" id="ARBA00004651"/>
    </source>
</evidence>
<dbReference type="Proteomes" id="UP001183535">
    <property type="component" value="Unassembled WGS sequence"/>
</dbReference>
<feature type="transmembrane region" description="Helical" evidence="8">
    <location>
        <begin position="289"/>
        <end position="310"/>
    </location>
</feature>
<keyword evidence="6" id="KW-0046">Antibiotic resistance</keyword>
<feature type="transmembrane region" description="Helical" evidence="8">
    <location>
        <begin position="254"/>
        <end position="277"/>
    </location>
</feature>
<name>A0ABD5EI58_9ACTN</name>
<feature type="transmembrane region" description="Helical" evidence="8">
    <location>
        <begin position="462"/>
        <end position="485"/>
    </location>
</feature>
<evidence type="ECO:0000256" key="6">
    <source>
        <dbReference type="ARBA" id="ARBA00023251"/>
    </source>
</evidence>
<feature type="transmembrane region" description="Helical" evidence="8">
    <location>
        <begin position="385"/>
        <end position="404"/>
    </location>
</feature>